<dbReference type="AlphaFoldDB" id="A0A9I9E796"/>
<name>A0A9I9E796_CUCME</name>
<dbReference type="EnsemblPlants" id="MELO3C029754.2.1">
    <property type="protein sequence ID" value="MELO3C029754.2.1"/>
    <property type="gene ID" value="MELO3C029754.2"/>
</dbReference>
<organism evidence="1">
    <name type="scientific">Cucumis melo</name>
    <name type="common">Muskmelon</name>
    <dbReference type="NCBI Taxonomy" id="3656"/>
    <lineage>
        <taxon>Eukaryota</taxon>
        <taxon>Viridiplantae</taxon>
        <taxon>Streptophyta</taxon>
        <taxon>Embryophyta</taxon>
        <taxon>Tracheophyta</taxon>
        <taxon>Spermatophyta</taxon>
        <taxon>Magnoliopsida</taxon>
        <taxon>eudicotyledons</taxon>
        <taxon>Gunneridae</taxon>
        <taxon>Pentapetalae</taxon>
        <taxon>rosids</taxon>
        <taxon>fabids</taxon>
        <taxon>Cucurbitales</taxon>
        <taxon>Cucurbitaceae</taxon>
        <taxon>Benincaseae</taxon>
        <taxon>Cucumis</taxon>
    </lineage>
</organism>
<evidence type="ECO:0000313" key="1">
    <source>
        <dbReference type="EnsemblPlants" id="MELO3C029754.2.1"/>
    </source>
</evidence>
<sequence>MGLLIELTRGYAFLDSFIKLLQMDLPKSSESYSLLLACRGKGTECPIFPSAYSLWLSNIDGNLSYSPTFIRTSEMSVVVSYTRQLK</sequence>
<protein>
    <submittedName>
        <fullName evidence="1">Uncharacterized protein</fullName>
    </submittedName>
</protein>
<reference evidence="1" key="1">
    <citation type="submission" date="2023-03" db="UniProtKB">
        <authorList>
            <consortium name="EnsemblPlants"/>
        </authorList>
    </citation>
    <scope>IDENTIFICATION</scope>
</reference>
<proteinExistence type="predicted"/>
<dbReference type="Gramene" id="MELO3C029754.2.1">
    <property type="protein sequence ID" value="MELO3C029754.2.1"/>
    <property type="gene ID" value="MELO3C029754.2"/>
</dbReference>
<accession>A0A9I9E796</accession>